<organism evidence="2">
    <name type="scientific">Trypanosoma vivax (strain Y486)</name>
    <dbReference type="NCBI Taxonomy" id="1055687"/>
    <lineage>
        <taxon>Eukaryota</taxon>
        <taxon>Discoba</taxon>
        <taxon>Euglenozoa</taxon>
        <taxon>Kinetoplastea</taxon>
        <taxon>Metakinetoplastina</taxon>
        <taxon>Trypanosomatida</taxon>
        <taxon>Trypanosomatidae</taxon>
        <taxon>Trypanosoma</taxon>
        <taxon>Duttonella</taxon>
    </lineage>
</organism>
<proteinExistence type="predicted"/>
<dbReference type="Gene3D" id="2.40.100.10">
    <property type="entry name" value="Cyclophilin-like"/>
    <property type="match status" value="1"/>
</dbReference>
<dbReference type="InterPro" id="IPR002130">
    <property type="entry name" value="Cyclophilin-type_PPIase_dom"/>
</dbReference>
<feature type="domain" description="PPIase cyclophilin-type" evidence="1">
    <location>
        <begin position="62"/>
        <end position="191"/>
    </location>
</feature>
<name>G0U4Z7_TRYVY</name>
<dbReference type="PANTHER" id="PTHR11071:SF389">
    <property type="entry name" value="PEPTIDYL-PROLYL CIS-TRANS ISOMERASE, PUTATIVE-RELATED"/>
    <property type="match status" value="1"/>
</dbReference>
<dbReference type="EMBL" id="HE573026">
    <property type="protein sequence ID" value="CCC52512.1"/>
    <property type="molecule type" value="Genomic_DNA"/>
</dbReference>
<keyword evidence="2" id="KW-0413">Isomerase</keyword>
<dbReference type="AlphaFoldDB" id="G0U4Z7"/>
<dbReference type="GO" id="GO:0005634">
    <property type="term" value="C:nucleus"/>
    <property type="evidence" value="ECO:0007669"/>
    <property type="project" value="TreeGrafter"/>
</dbReference>
<sequence>MLSPLLGAAAWVAQQQRWCVAADSGASIYVPPFLPSARNSLVFMEFSRSRIGLLGKHASHCGRLVIELFDCDSPVLTTNFRELCRGGRGICGCGAPLAYRGTRVTAGQGTVIAGDITNGRVPGGWSIYGRECRVAQEGSDRGGKGSVYAICRGSVCGSEFAISLTDAAPGEGHVLLGQVLEGYELLERIQKQRDRPCASLFVRHHVSDAGVVREAATPDFRRGSRLLMF</sequence>
<protein>
    <submittedName>
        <fullName evidence="2">Putative peptidyl-prolyl cis-trans isomerase</fullName>
    </submittedName>
</protein>
<dbReference type="GO" id="GO:0006457">
    <property type="term" value="P:protein folding"/>
    <property type="evidence" value="ECO:0007669"/>
    <property type="project" value="TreeGrafter"/>
</dbReference>
<dbReference type="SUPFAM" id="SSF50891">
    <property type="entry name" value="Cyclophilin-like"/>
    <property type="match status" value="1"/>
</dbReference>
<dbReference type="PROSITE" id="PS50072">
    <property type="entry name" value="CSA_PPIASE_2"/>
    <property type="match status" value="1"/>
</dbReference>
<reference evidence="2" key="1">
    <citation type="journal article" date="2012" name="Proc. Natl. Acad. Sci. U.S.A.">
        <title>Antigenic diversity is generated by distinct evolutionary mechanisms in African trypanosome species.</title>
        <authorList>
            <person name="Jackson A.P."/>
            <person name="Berry A."/>
            <person name="Aslett M."/>
            <person name="Allison H.C."/>
            <person name="Burton P."/>
            <person name="Vavrova-Anderson J."/>
            <person name="Brown R."/>
            <person name="Browne H."/>
            <person name="Corton N."/>
            <person name="Hauser H."/>
            <person name="Gamble J."/>
            <person name="Gilderthorp R."/>
            <person name="Marcello L."/>
            <person name="McQuillan J."/>
            <person name="Otto T.D."/>
            <person name="Quail M.A."/>
            <person name="Sanders M.J."/>
            <person name="van Tonder A."/>
            <person name="Ginger M.L."/>
            <person name="Field M.C."/>
            <person name="Barry J.D."/>
            <person name="Hertz-Fowler C."/>
            <person name="Berriman M."/>
        </authorList>
    </citation>
    <scope>NUCLEOTIDE SEQUENCE</scope>
    <source>
        <strain evidence="2">Y486</strain>
    </source>
</reference>
<dbReference type="InterPro" id="IPR029000">
    <property type="entry name" value="Cyclophilin-like_dom_sf"/>
</dbReference>
<gene>
    <name evidence="2" type="ORF">TVY486_1015540</name>
</gene>
<dbReference type="PANTHER" id="PTHR11071">
    <property type="entry name" value="PEPTIDYL-PROLYL CIS-TRANS ISOMERASE"/>
    <property type="match status" value="1"/>
</dbReference>
<accession>G0U4Z7</accession>
<dbReference type="GO" id="GO:0003755">
    <property type="term" value="F:peptidyl-prolyl cis-trans isomerase activity"/>
    <property type="evidence" value="ECO:0007669"/>
    <property type="project" value="InterPro"/>
</dbReference>
<dbReference type="VEuPathDB" id="TriTrypDB:TvY486_1015540"/>
<dbReference type="GO" id="GO:0016018">
    <property type="term" value="F:cyclosporin A binding"/>
    <property type="evidence" value="ECO:0007669"/>
    <property type="project" value="TreeGrafter"/>
</dbReference>
<evidence type="ECO:0000313" key="2">
    <source>
        <dbReference type="EMBL" id="CCC52512.1"/>
    </source>
</evidence>
<evidence type="ECO:0000259" key="1">
    <source>
        <dbReference type="PROSITE" id="PS50072"/>
    </source>
</evidence>
<dbReference type="Pfam" id="PF00160">
    <property type="entry name" value="Pro_isomerase"/>
    <property type="match status" value="1"/>
</dbReference>
<dbReference type="GO" id="GO:0097014">
    <property type="term" value="C:ciliary plasm"/>
    <property type="evidence" value="ECO:0007669"/>
    <property type="project" value="TreeGrafter"/>
</dbReference>